<gene>
    <name evidence="1" type="ORF">CFP56_035559</name>
</gene>
<sequence length="145" mass="17147">MCIFFNWVCRKGGEVSGHLLGCSAYNETLVILQKSQRFKEELQVLDEMSKKGRMVSCLIDLRLLIKWRKQLVYSIGEKSLDWRMTWLRFKNVEYHSQWLVRIGECMRQKGLEIIVYKCEPDMFTRETFIKALTKNGKLGTAIKLF</sequence>
<evidence type="ECO:0000313" key="2">
    <source>
        <dbReference type="Proteomes" id="UP000237347"/>
    </source>
</evidence>
<reference evidence="1 2" key="1">
    <citation type="journal article" date="2018" name="Sci. Data">
        <title>The draft genome sequence of cork oak.</title>
        <authorList>
            <person name="Ramos A.M."/>
            <person name="Usie A."/>
            <person name="Barbosa P."/>
            <person name="Barros P.M."/>
            <person name="Capote T."/>
            <person name="Chaves I."/>
            <person name="Simoes F."/>
            <person name="Abreu I."/>
            <person name="Carrasquinho I."/>
            <person name="Faro C."/>
            <person name="Guimaraes J.B."/>
            <person name="Mendonca D."/>
            <person name="Nobrega F."/>
            <person name="Rodrigues L."/>
            <person name="Saibo N.J.M."/>
            <person name="Varela M.C."/>
            <person name="Egas C."/>
            <person name="Matos J."/>
            <person name="Miguel C.M."/>
            <person name="Oliveira M.M."/>
            <person name="Ricardo C.P."/>
            <person name="Goncalves S."/>
        </authorList>
    </citation>
    <scope>NUCLEOTIDE SEQUENCE [LARGE SCALE GENOMIC DNA]</scope>
    <source>
        <strain evidence="2">cv. HL8</strain>
    </source>
</reference>
<dbReference type="Proteomes" id="UP000237347">
    <property type="component" value="Unassembled WGS sequence"/>
</dbReference>
<proteinExistence type="predicted"/>
<name>A0AAW0LRE3_QUESU</name>
<comment type="caution">
    <text evidence="1">The sequence shown here is derived from an EMBL/GenBank/DDBJ whole genome shotgun (WGS) entry which is preliminary data.</text>
</comment>
<dbReference type="EMBL" id="PKMF04000064">
    <property type="protein sequence ID" value="KAK7853541.1"/>
    <property type="molecule type" value="Genomic_DNA"/>
</dbReference>
<evidence type="ECO:0000313" key="1">
    <source>
        <dbReference type="EMBL" id="KAK7853541.1"/>
    </source>
</evidence>
<dbReference type="AlphaFoldDB" id="A0AAW0LRE3"/>
<organism evidence="1 2">
    <name type="scientific">Quercus suber</name>
    <name type="common">Cork oak</name>
    <dbReference type="NCBI Taxonomy" id="58331"/>
    <lineage>
        <taxon>Eukaryota</taxon>
        <taxon>Viridiplantae</taxon>
        <taxon>Streptophyta</taxon>
        <taxon>Embryophyta</taxon>
        <taxon>Tracheophyta</taxon>
        <taxon>Spermatophyta</taxon>
        <taxon>Magnoliopsida</taxon>
        <taxon>eudicotyledons</taxon>
        <taxon>Gunneridae</taxon>
        <taxon>Pentapetalae</taxon>
        <taxon>rosids</taxon>
        <taxon>fabids</taxon>
        <taxon>Fagales</taxon>
        <taxon>Fagaceae</taxon>
        <taxon>Quercus</taxon>
    </lineage>
</organism>
<accession>A0AAW0LRE3</accession>
<keyword evidence="2" id="KW-1185">Reference proteome</keyword>
<protein>
    <submittedName>
        <fullName evidence="1">Uncharacterized protein</fullName>
    </submittedName>
</protein>